<organism evidence="1 2">
    <name type="scientific">Mya arenaria</name>
    <name type="common">Soft-shell clam</name>
    <dbReference type="NCBI Taxonomy" id="6604"/>
    <lineage>
        <taxon>Eukaryota</taxon>
        <taxon>Metazoa</taxon>
        <taxon>Spiralia</taxon>
        <taxon>Lophotrochozoa</taxon>
        <taxon>Mollusca</taxon>
        <taxon>Bivalvia</taxon>
        <taxon>Autobranchia</taxon>
        <taxon>Heteroconchia</taxon>
        <taxon>Euheterodonta</taxon>
        <taxon>Imparidentia</taxon>
        <taxon>Neoheterodontei</taxon>
        <taxon>Myida</taxon>
        <taxon>Myoidea</taxon>
        <taxon>Myidae</taxon>
        <taxon>Mya</taxon>
    </lineage>
</organism>
<name>A0ABY7FSV2_MYAAR</name>
<evidence type="ECO:0000313" key="1">
    <source>
        <dbReference type="EMBL" id="WAR25237.1"/>
    </source>
</evidence>
<protein>
    <submittedName>
        <fullName evidence="1">Uncharacterized protein</fullName>
    </submittedName>
</protein>
<dbReference type="PANTHER" id="PTHR37162:SF10">
    <property type="entry name" value="DUF4371 DOMAIN-CONTAINING PROTEIN"/>
    <property type="match status" value="1"/>
</dbReference>
<gene>
    <name evidence="1" type="ORF">MAR_010941</name>
</gene>
<dbReference type="PANTHER" id="PTHR37162">
    <property type="entry name" value="HAT FAMILY DIMERISATION DOMAINCONTAINING PROTEIN-RELATED"/>
    <property type="match status" value="1"/>
</dbReference>
<keyword evidence="2" id="KW-1185">Reference proteome</keyword>
<sequence length="1132" mass="128482">MMSARSQLLSLPNKKTSSSGVPFEIGLSRKDEMYNKIIDMMAERSLKFHDANKEGSYFTQVLSNALWYITNQHSVINDRSKREASVSSIPVAFDDFQGFNDHRRKKLKAQPLDSLGLKSQAEVLYSLCTKPIMRTSAAWEKMYTDVKGLADSLWSYHRYLLKQLEKSEHNRNLDHPARPLAENCSVFTILKTGSEVKPKYKPLDKAVSLADYNEPVFFDESLHTDVPFDENIQRLRYFEGLQLSVDVDVIKYCPGGAILTTWCFFKAHENRNDIQKQTDAATNILKITPKLPEYHTRMMKQNFKRGIKNIANIQPSVLDMIYKDLTLDATAASHPDTQLRLQMIVMGETGLLTDLRKLNPGRPTGTFDEFFSKLGEIIHENTAADDRRHSQAHMSQYMSVKDLISQAKERCPAGTDIPSSSLVRLQFMPRNPYAKTALSFTSKLPIQYKIQRRQLRVSYPDDHYTSALFKYLRSFAVRLGNDCALFFCDDKAKVPFGEPDMVLSTGVRGKKTLTPSTSTLVAADHDMHHKGSLTPSVYMKCDVPDSVEKSFYRGKVTTVINDSIFQSSNPMRHAATLVRLVKKEDSKPKVLLKFTDGGTDHRNTLEHVKCASICMFKELDLDMFVACRCAPGQSYTNPAERIMSILNIGLQNCALSRQKSTDEVENCIRKCNSMDSIRKVAVDKPEIKEQWEVAIEPLREVIENRFKRLSLKDEPIEAMYPTSEEEMDILKQHLHYLFPQMNTDRLVKAETNKVEKYAEWLDLHCKQSQYCFQIRKCDNPECCGPSSLDLEWIPDPMLDDSKNHYRPFDELYGSETSECDRPTFQKPTERKKATKVKSSIAINPLTKLIQEDETLLGDASVYTAQNARTSIECVECNKPRLVYSKSRLNERTKLQLALALSEGDYTCGSPLTTPEHPLHGKMFVRMNIDCSSPMETSYFSCIHYSSDIAQTDRCYYCGVTGADTDETLKLQFKTVYPICVLCKNKNFETVCMRPFGKKNKKGTDNGRCTACNTDVSIGSGVRKDLTRHLTSKMHLAKAEAMSSTPSIQNAFFKLASHNPVDRAEVYFATFIAEHNLSFFIAGHLTDLVKDMFPDSEIAKKFRCQWTKATNIVTKALAPIADTKSPACAGQQI</sequence>
<dbReference type="EMBL" id="CP111025">
    <property type="protein sequence ID" value="WAR25237.1"/>
    <property type="molecule type" value="Genomic_DNA"/>
</dbReference>
<proteinExistence type="predicted"/>
<evidence type="ECO:0000313" key="2">
    <source>
        <dbReference type="Proteomes" id="UP001164746"/>
    </source>
</evidence>
<dbReference type="Proteomes" id="UP001164746">
    <property type="component" value="Chromosome 14"/>
</dbReference>
<accession>A0ABY7FSV2</accession>
<reference evidence="1" key="1">
    <citation type="submission" date="2022-11" db="EMBL/GenBank/DDBJ databases">
        <title>Centuries of genome instability and evolution in soft-shell clam transmissible cancer (bioRxiv).</title>
        <authorList>
            <person name="Hart S.F.M."/>
            <person name="Yonemitsu M.A."/>
            <person name="Giersch R.M."/>
            <person name="Beal B.F."/>
            <person name="Arriagada G."/>
            <person name="Davis B.W."/>
            <person name="Ostrander E.A."/>
            <person name="Goff S.P."/>
            <person name="Metzger M.J."/>
        </authorList>
    </citation>
    <scope>NUCLEOTIDE SEQUENCE</scope>
    <source>
        <strain evidence="1">MELC-2E11</strain>
        <tissue evidence="1">Siphon/mantle</tissue>
    </source>
</reference>